<proteinExistence type="predicted"/>
<dbReference type="EMBL" id="JAACJO010000009">
    <property type="protein sequence ID" value="KAF5354006.1"/>
    <property type="molecule type" value="Genomic_DNA"/>
</dbReference>
<feature type="region of interest" description="Disordered" evidence="1">
    <location>
        <begin position="232"/>
        <end position="287"/>
    </location>
</feature>
<dbReference type="AlphaFoldDB" id="A0A8H5D5J8"/>
<evidence type="ECO:0000256" key="1">
    <source>
        <dbReference type="SAM" id="MobiDB-lite"/>
    </source>
</evidence>
<gene>
    <name evidence="2" type="ORF">D9756_006912</name>
</gene>
<dbReference type="Proteomes" id="UP000559027">
    <property type="component" value="Unassembled WGS sequence"/>
</dbReference>
<sequence length="320" mass="35571">MTSSDNNLQLDIQLHLPPRSIRRKDFIPRCLSDISIELWSDRCNTGDPRSISDILTTTIRIALSSPAPLFTCSSICILVPSNRHLYLVLTESKTYRILAAFVSVGETTSPVSPVWYRRLPLAHRRLRWDPAAILGDNPSVQQSPCYLASKNAAVDASERFILSVSCPDDDRSHREWYGFGGELVDYFEGASESDKVEEAVVERCCSECGLAAVSIESQLLMLQTGTIIPIKADWEPSPTEPSVPKKRAREDQKVGQSTTIHKNDNPVDKNNNPSDKPPRSTEGVEEEPGSGVRWCYLRATSSSLLFCCLGSILHPECLHE</sequence>
<name>A0A8H5D5J8_9AGAR</name>
<reference evidence="2 3" key="1">
    <citation type="journal article" date="2020" name="ISME J.">
        <title>Uncovering the hidden diversity of litter-decomposition mechanisms in mushroom-forming fungi.</title>
        <authorList>
            <person name="Floudas D."/>
            <person name="Bentzer J."/>
            <person name="Ahren D."/>
            <person name="Johansson T."/>
            <person name="Persson P."/>
            <person name="Tunlid A."/>
        </authorList>
    </citation>
    <scope>NUCLEOTIDE SEQUENCE [LARGE SCALE GENOMIC DNA]</scope>
    <source>
        <strain evidence="2 3">CBS 146.42</strain>
    </source>
</reference>
<evidence type="ECO:0000313" key="2">
    <source>
        <dbReference type="EMBL" id="KAF5354006.1"/>
    </source>
</evidence>
<keyword evidence="3" id="KW-1185">Reference proteome</keyword>
<accession>A0A8H5D5J8</accession>
<comment type="caution">
    <text evidence="2">The sequence shown here is derived from an EMBL/GenBank/DDBJ whole genome shotgun (WGS) entry which is preliminary data.</text>
</comment>
<protein>
    <submittedName>
        <fullName evidence="2">Uncharacterized protein</fullName>
    </submittedName>
</protein>
<evidence type="ECO:0000313" key="3">
    <source>
        <dbReference type="Proteomes" id="UP000559027"/>
    </source>
</evidence>
<organism evidence="2 3">
    <name type="scientific">Leucocoprinus leucothites</name>
    <dbReference type="NCBI Taxonomy" id="201217"/>
    <lineage>
        <taxon>Eukaryota</taxon>
        <taxon>Fungi</taxon>
        <taxon>Dikarya</taxon>
        <taxon>Basidiomycota</taxon>
        <taxon>Agaricomycotina</taxon>
        <taxon>Agaricomycetes</taxon>
        <taxon>Agaricomycetidae</taxon>
        <taxon>Agaricales</taxon>
        <taxon>Agaricineae</taxon>
        <taxon>Agaricaceae</taxon>
        <taxon>Leucocoprinus</taxon>
    </lineage>
</organism>